<proteinExistence type="predicted"/>
<evidence type="ECO:0000313" key="1">
    <source>
        <dbReference type="EMBL" id="KPJ64891.1"/>
    </source>
</evidence>
<name>A0A0S7XRS1_9BACT</name>
<sequence>MTNPCRHHWIIESPNGPTSRGRCRLCGDERDFTNWMPKTENRLSPAERAAVARAKREEAIIANLIHNLGGDECLPE</sequence>
<reference evidence="1 2" key="1">
    <citation type="journal article" date="2015" name="Microbiome">
        <title>Genomic resolution of linkages in carbon, nitrogen, and sulfur cycling among widespread estuary sediment bacteria.</title>
        <authorList>
            <person name="Baker B.J."/>
            <person name="Lazar C.S."/>
            <person name="Teske A.P."/>
            <person name="Dick G.J."/>
        </authorList>
    </citation>
    <scope>NUCLEOTIDE SEQUENCE [LARGE SCALE GENOMIC DNA]</scope>
    <source>
        <strain evidence="1">DG_56</strain>
    </source>
</reference>
<dbReference type="EMBL" id="LIZY01000003">
    <property type="protein sequence ID" value="KPJ64891.1"/>
    <property type="molecule type" value="Genomic_DNA"/>
</dbReference>
<comment type="caution">
    <text evidence="1">The sequence shown here is derived from an EMBL/GenBank/DDBJ whole genome shotgun (WGS) entry which is preliminary data.</text>
</comment>
<gene>
    <name evidence="1" type="ORF">AMK68_00210</name>
</gene>
<evidence type="ECO:0000313" key="2">
    <source>
        <dbReference type="Proteomes" id="UP000052020"/>
    </source>
</evidence>
<dbReference type="AlphaFoldDB" id="A0A0S7XRS1"/>
<accession>A0A0S7XRS1</accession>
<dbReference type="Proteomes" id="UP000052020">
    <property type="component" value="Unassembled WGS sequence"/>
</dbReference>
<protein>
    <submittedName>
        <fullName evidence="1">Uncharacterized protein</fullName>
    </submittedName>
</protein>
<organism evidence="1 2">
    <name type="scientific">candidate division KD3-62 bacterium DG_56</name>
    <dbReference type="NCBI Taxonomy" id="1704032"/>
    <lineage>
        <taxon>Bacteria</taxon>
        <taxon>candidate division KD3-62</taxon>
    </lineage>
</organism>